<proteinExistence type="inferred from homology"/>
<comment type="subunit">
    <text evidence="4">Homodimer.</text>
</comment>
<dbReference type="InterPro" id="IPR036926">
    <property type="entry name" value="Thymidate_synth/dCMP_Mease_sf"/>
</dbReference>
<comment type="caution">
    <text evidence="6">The sequence shown here is derived from an EMBL/GenBank/DDBJ whole genome shotgun (WGS) entry which is preliminary data.</text>
</comment>
<dbReference type="SUPFAM" id="SSF55831">
    <property type="entry name" value="Thymidylate synthase/dCMP hydroxymethylase"/>
    <property type="match status" value="1"/>
</dbReference>
<dbReference type="Proteomes" id="UP001595548">
    <property type="component" value="Unassembled WGS sequence"/>
</dbReference>
<dbReference type="HAMAP" id="MF_00008">
    <property type="entry name" value="Thymidy_synth_bact"/>
    <property type="match status" value="1"/>
</dbReference>
<feature type="binding site" description="in other chain" evidence="4">
    <location>
        <begin position="220"/>
        <end position="222"/>
    </location>
    <ligand>
        <name>dUMP</name>
        <dbReference type="ChEBI" id="CHEBI:246422"/>
        <note>ligand shared between dimeric partners</note>
    </ligand>
</feature>
<dbReference type="NCBIfam" id="NF002497">
    <property type="entry name" value="PRK01827.1-3"/>
    <property type="match status" value="1"/>
</dbReference>
<gene>
    <name evidence="4" type="primary">thyA</name>
    <name evidence="6" type="ORF">ACFOEB_14765</name>
</gene>
<dbReference type="Pfam" id="PF00303">
    <property type="entry name" value="Thymidylat_synt"/>
    <property type="match status" value="1"/>
</dbReference>
<evidence type="ECO:0000313" key="7">
    <source>
        <dbReference type="Proteomes" id="UP001595548"/>
    </source>
</evidence>
<feature type="binding site" evidence="4">
    <location>
        <position position="182"/>
    </location>
    <ligand>
        <name>(6R)-5,10-methylene-5,6,7,8-tetrahydrofolate</name>
        <dbReference type="ChEBI" id="CHEBI:15636"/>
    </ligand>
</feature>
<sequence length="279" mass="31570">MKQYLDLMRDVVATGTDRDDRTGTGTRSVFGRQLRFDLRQGFPLVTTKAVHLKSVIVELLWFLQGRTDVQWLQERGCKIWNEWASSEGDLGPVYGKQWRSWACPDGSTIDQISDVIEQIKAKPTSRRLIVSAWNPADLPDESVGPQANVAAGRMALAACHTLFQFYVADGKLSCQLYQRSADLFLGVPFNIASYALLTHMIAQQCDLDVGDFVHTFGDCHLYHNHLTDDIVYQQLAREPKALPRLVIARRPASIFDYQLEDFSFEGYDPYPRIKAPIAV</sequence>
<dbReference type="InterPro" id="IPR023451">
    <property type="entry name" value="Thymidate_synth/dCMP_Mease_dom"/>
</dbReference>
<evidence type="ECO:0000256" key="2">
    <source>
        <dbReference type="ARBA" id="ARBA00022603"/>
    </source>
</evidence>
<feature type="binding site" evidence="4">
    <location>
        <position position="51"/>
    </location>
    <ligand>
        <name>(6R)-5,10-methylene-5,6,7,8-tetrahydrofolate</name>
        <dbReference type="ChEBI" id="CHEBI:15636"/>
    </ligand>
</feature>
<evidence type="ECO:0000256" key="4">
    <source>
        <dbReference type="HAMAP-Rule" id="MF_00008"/>
    </source>
</evidence>
<dbReference type="InterPro" id="IPR045097">
    <property type="entry name" value="Thymidate_synth/dCMP_Mease"/>
</dbReference>
<organism evidence="6 7">
    <name type="scientific">Gilvimarinus japonicus</name>
    <dbReference type="NCBI Taxonomy" id="1796469"/>
    <lineage>
        <taxon>Bacteria</taxon>
        <taxon>Pseudomonadati</taxon>
        <taxon>Pseudomonadota</taxon>
        <taxon>Gammaproteobacteria</taxon>
        <taxon>Cellvibrionales</taxon>
        <taxon>Cellvibrionaceae</taxon>
        <taxon>Gilvimarinus</taxon>
    </lineage>
</organism>
<dbReference type="GO" id="GO:0032259">
    <property type="term" value="P:methylation"/>
    <property type="evidence" value="ECO:0007669"/>
    <property type="project" value="UniProtKB-KW"/>
</dbReference>
<keyword evidence="4" id="KW-0545">Nucleotide biosynthesis</keyword>
<comment type="catalytic activity">
    <reaction evidence="4">
        <text>dUMP + (6R)-5,10-methylene-5,6,7,8-tetrahydrofolate = 7,8-dihydrofolate + dTMP</text>
        <dbReference type="Rhea" id="RHEA:12104"/>
        <dbReference type="ChEBI" id="CHEBI:15636"/>
        <dbReference type="ChEBI" id="CHEBI:57451"/>
        <dbReference type="ChEBI" id="CHEBI:63528"/>
        <dbReference type="ChEBI" id="CHEBI:246422"/>
        <dbReference type="EC" id="2.1.1.45"/>
    </reaction>
</comment>
<dbReference type="PANTHER" id="PTHR11548:SF1">
    <property type="entry name" value="THYMIDYLATE SYNTHASE 1"/>
    <property type="match status" value="1"/>
</dbReference>
<keyword evidence="3 4" id="KW-0808">Transferase</keyword>
<keyword evidence="4" id="KW-0963">Cytoplasm</keyword>
<feature type="binding site" description="in other chain" evidence="4">
    <location>
        <position position="21"/>
    </location>
    <ligand>
        <name>dUMP</name>
        <dbReference type="ChEBI" id="CHEBI:246422"/>
        <note>ligand shared between dimeric partners</note>
    </ligand>
</feature>
<comment type="subcellular location">
    <subcellularLocation>
        <location evidence="4">Cytoplasm</location>
    </subcellularLocation>
</comment>
<reference evidence="7" key="1">
    <citation type="journal article" date="2019" name="Int. J. Syst. Evol. Microbiol.">
        <title>The Global Catalogue of Microorganisms (GCM) 10K type strain sequencing project: providing services to taxonomists for standard genome sequencing and annotation.</title>
        <authorList>
            <consortium name="The Broad Institute Genomics Platform"/>
            <consortium name="The Broad Institute Genome Sequencing Center for Infectious Disease"/>
            <person name="Wu L."/>
            <person name="Ma J."/>
        </authorList>
    </citation>
    <scope>NUCLEOTIDE SEQUENCE [LARGE SCALE GENOMIC DNA]</scope>
    <source>
        <strain evidence="7">KCTC 52141</strain>
    </source>
</reference>
<comment type="similarity">
    <text evidence="4">Belongs to the thymidylate synthase family. Bacterial-type ThyA subfamily.</text>
</comment>
<dbReference type="NCBIfam" id="TIGR03284">
    <property type="entry name" value="thym_sym"/>
    <property type="match status" value="2"/>
</dbReference>
<dbReference type="EMBL" id="JBHRTL010000031">
    <property type="protein sequence ID" value="MFC3156471.1"/>
    <property type="molecule type" value="Genomic_DNA"/>
</dbReference>
<dbReference type="EC" id="2.1.1.45" evidence="1 4"/>
<comment type="function">
    <text evidence="4">Catalyzes the reductive methylation of 2'-deoxyuridine-5'-monophosphate (dUMP) to 2'-deoxythymidine-5'-monophosphate (dTMP) while utilizing 5,10-methylenetetrahydrofolate (mTHF) as the methyl donor and reductant in the reaction, yielding dihydrofolate (DHF) as a by-product. This enzymatic reaction provides an intracellular de novo source of dTMP, an essential precursor for DNA biosynthesis.</text>
</comment>
<evidence type="ECO:0000256" key="3">
    <source>
        <dbReference type="ARBA" id="ARBA00022679"/>
    </source>
</evidence>
<evidence type="ECO:0000259" key="5">
    <source>
        <dbReference type="Pfam" id="PF00303"/>
    </source>
</evidence>
<protein>
    <recommendedName>
        <fullName evidence="1 4">Thymidylate synthase</fullName>
        <shortName evidence="4">TS</shortName>
        <shortName evidence="4">TSase</shortName>
        <ecNumber evidence="1 4">2.1.1.45</ecNumber>
    </recommendedName>
</protein>
<feature type="binding site" evidence="4">
    <location>
        <position position="278"/>
    </location>
    <ligand>
        <name>(6R)-5,10-methylene-5,6,7,8-tetrahydrofolate</name>
        <dbReference type="ChEBI" id="CHEBI:15636"/>
    </ligand>
</feature>
<dbReference type="NCBIfam" id="NF002499">
    <property type="entry name" value="PRK01827.1-5"/>
    <property type="match status" value="1"/>
</dbReference>
<keyword evidence="2 4" id="KW-0489">Methyltransferase</keyword>
<dbReference type="PRINTS" id="PR00108">
    <property type="entry name" value="THYMDSNTHASE"/>
</dbReference>
<feature type="active site" description="Nucleophile" evidence="4">
    <location>
        <position position="159"/>
    </location>
</feature>
<feature type="binding site" evidence="4">
    <location>
        <begin position="126"/>
        <end position="127"/>
    </location>
    <ligand>
        <name>dUMP</name>
        <dbReference type="ChEBI" id="CHEBI:246422"/>
        <note>ligand shared between dimeric partners</note>
    </ligand>
</feature>
<feature type="binding site" description="in other chain" evidence="4">
    <location>
        <position position="190"/>
    </location>
    <ligand>
        <name>dUMP</name>
        <dbReference type="ChEBI" id="CHEBI:246422"/>
        <note>ligand shared between dimeric partners</note>
    </ligand>
</feature>
<comment type="pathway">
    <text evidence="4">Pyrimidine metabolism; dTTP biosynthesis.</text>
</comment>
<feature type="binding site" description="in other chain" evidence="4">
    <location>
        <begin position="179"/>
        <end position="182"/>
    </location>
    <ligand>
        <name>dUMP</name>
        <dbReference type="ChEBI" id="CHEBI:246422"/>
        <note>ligand shared between dimeric partners</note>
    </ligand>
</feature>
<dbReference type="RefSeq" id="WP_382417726.1">
    <property type="nucleotide sequence ID" value="NZ_AP031500.1"/>
</dbReference>
<keyword evidence="7" id="KW-1185">Reference proteome</keyword>
<dbReference type="GO" id="GO:0004799">
    <property type="term" value="F:thymidylate synthase activity"/>
    <property type="evidence" value="ECO:0007669"/>
    <property type="project" value="UniProtKB-EC"/>
</dbReference>
<accession>A0ABV7HV28</accession>
<dbReference type="PANTHER" id="PTHR11548">
    <property type="entry name" value="THYMIDYLATE SYNTHASE 1"/>
    <property type="match status" value="1"/>
</dbReference>
<dbReference type="InterPro" id="IPR000398">
    <property type="entry name" value="Thymidylate_synthase"/>
</dbReference>
<name>A0ABV7HV28_9GAMM</name>
<dbReference type="CDD" id="cd00351">
    <property type="entry name" value="TS_Pyrimidine_HMase"/>
    <property type="match status" value="1"/>
</dbReference>
<dbReference type="Gene3D" id="3.30.572.10">
    <property type="entry name" value="Thymidylate synthase/dCMP hydroxymethylase domain"/>
    <property type="match status" value="1"/>
</dbReference>
<evidence type="ECO:0000256" key="1">
    <source>
        <dbReference type="ARBA" id="ARBA00011947"/>
    </source>
</evidence>
<feature type="domain" description="Thymidylate synthase/dCMP hydroxymethylase" evidence="5">
    <location>
        <begin position="2"/>
        <end position="279"/>
    </location>
</feature>
<evidence type="ECO:0000313" key="6">
    <source>
        <dbReference type="EMBL" id="MFC3156471.1"/>
    </source>
</evidence>